<name>A0A498M054_LABRO</name>
<keyword evidence="3" id="KW-1185">Reference proteome</keyword>
<feature type="compositionally biased region" description="Basic and acidic residues" evidence="1">
    <location>
        <begin position="405"/>
        <end position="417"/>
    </location>
</feature>
<evidence type="ECO:0000313" key="3">
    <source>
        <dbReference type="Proteomes" id="UP000290572"/>
    </source>
</evidence>
<feature type="region of interest" description="Disordered" evidence="1">
    <location>
        <begin position="1"/>
        <end position="512"/>
    </location>
</feature>
<dbReference type="EMBL" id="QBIY01013019">
    <property type="protein sequence ID" value="RXN12992.1"/>
    <property type="molecule type" value="Genomic_DNA"/>
</dbReference>
<feature type="compositionally biased region" description="Basic and acidic residues" evidence="1">
    <location>
        <begin position="192"/>
        <end position="236"/>
    </location>
</feature>
<proteinExistence type="predicted"/>
<evidence type="ECO:0000313" key="2">
    <source>
        <dbReference type="EMBL" id="RXN12992.1"/>
    </source>
</evidence>
<sequence length="565" mass="62835">MTDANPDALDILPGEDEENSTEDINLIQSNPLDLEDPTESKLNGFAQGPVLDNETCDPIKKEASEETLDMQKTSVLVTSQDQTPKTEKNKDHSPKTNMSGREHQDDEHKDKAKPVDEENNSKAVGNAEMIKTTVPSDSSCSDMGEPSINEETREHSMTKTRETCTGTAEELGTETKKSDQTEKEMITGSKILFDRLHQTPKTEKNKDHSPKTNMSGREHQDDEHKDKAKPVDEENNSKAVGNAEMIKATVPSDSSCSDMGEPSINEETREHSMTETRETCMGTAEELGTETKKSDQTEKAMITGSKILFDRLHQTPKTEKNKDHSPKTNMSGREHQDDEHKDKAKPVDEENNSKAVGNAEMIKTTVPSDSSCSDMGEPSINEETREHSMTETRETCMGTAEELGTETKKSDQTEKEMITGSKILFDRLHQTPKTEKNKDHSPKTNMSGREHQDDEHKDKAKPVDEENNSKAVGNAEMIKATVPSDSSCSDMGEPSISEETREHSMTETRETCTDSDLNRAIGMLQGGMTQREVADTVGTSQSVMVVELQKSLEQKQRNQIKQKKK</sequence>
<feature type="compositionally biased region" description="Basic and acidic residues" evidence="1">
    <location>
        <begin position="173"/>
        <end position="185"/>
    </location>
</feature>
<feature type="compositionally biased region" description="Basic and acidic residues" evidence="1">
    <location>
        <begin position="308"/>
        <end position="352"/>
    </location>
</feature>
<feature type="compositionally biased region" description="Basic and acidic residues" evidence="1">
    <location>
        <begin position="498"/>
        <end position="512"/>
    </location>
</feature>
<protein>
    <submittedName>
        <fullName evidence="2">Interferon-induced very large GTPase 1-like protein</fullName>
    </submittedName>
</protein>
<feature type="compositionally biased region" description="Basic and acidic residues" evidence="1">
    <location>
        <begin position="382"/>
        <end position="394"/>
    </location>
</feature>
<dbReference type="AlphaFoldDB" id="A0A498M054"/>
<comment type="caution">
    <text evidence="2">The sequence shown here is derived from an EMBL/GenBank/DDBJ whole genome shotgun (WGS) entry which is preliminary data.</text>
</comment>
<feature type="compositionally biased region" description="Basic and acidic residues" evidence="1">
    <location>
        <begin position="424"/>
        <end position="468"/>
    </location>
</feature>
<feature type="compositionally biased region" description="Polar residues" evidence="1">
    <location>
        <begin position="70"/>
        <end position="83"/>
    </location>
</feature>
<gene>
    <name evidence="2" type="ORF">ROHU_009931</name>
</gene>
<evidence type="ECO:0000256" key="1">
    <source>
        <dbReference type="SAM" id="MobiDB-lite"/>
    </source>
</evidence>
<organism evidence="2 3">
    <name type="scientific">Labeo rohita</name>
    <name type="common">Indian major carp</name>
    <name type="synonym">Cyprinus rohita</name>
    <dbReference type="NCBI Taxonomy" id="84645"/>
    <lineage>
        <taxon>Eukaryota</taxon>
        <taxon>Metazoa</taxon>
        <taxon>Chordata</taxon>
        <taxon>Craniata</taxon>
        <taxon>Vertebrata</taxon>
        <taxon>Euteleostomi</taxon>
        <taxon>Actinopterygii</taxon>
        <taxon>Neopterygii</taxon>
        <taxon>Teleostei</taxon>
        <taxon>Ostariophysi</taxon>
        <taxon>Cypriniformes</taxon>
        <taxon>Cyprinidae</taxon>
        <taxon>Labeoninae</taxon>
        <taxon>Labeonini</taxon>
        <taxon>Labeo</taxon>
    </lineage>
</organism>
<dbReference type="STRING" id="84645.A0A498M054"/>
<feature type="compositionally biased region" description="Basic and acidic residues" evidence="1">
    <location>
        <begin position="266"/>
        <end position="278"/>
    </location>
</feature>
<dbReference type="Proteomes" id="UP000290572">
    <property type="component" value="Unassembled WGS sequence"/>
</dbReference>
<feature type="compositionally biased region" description="Basic and acidic residues" evidence="1">
    <location>
        <begin position="150"/>
        <end position="162"/>
    </location>
</feature>
<feature type="compositionally biased region" description="Polar residues" evidence="1">
    <location>
        <begin position="22"/>
        <end position="31"/>
    </location>
</feature>
<feature type="compositionally biased region" description="Basic and acidic residues" evidence="1">
    <location>
        <begin position="289"/>
        <end position="298"/>
    </location>
</feature>
<feature type="compositionally biased region" description="Basic and acidic residues" evidence="1">
    <location>
        <begin position="84"/>
        <end position="120"/>
    </location>
</feature>
<accession>A0A498M054</accession>
<reference evidence="2 3" key="1">
    <citation type="submission" date="2018-03" db="EMBL/GenBank/DDBJ databases">
        <title>Draft genome sequence of Rohu Carp (Labeo rohita).</title>
        <authorList>
            <person name="Das P."/>
            <person name="Kushwaha B."/>
            <person name="Joshi C.G."/>
            <person name="Kumar D."/>
            <person name="Nagpure N.S."/>
            <person name="Sahoo L."/>
            <person name="Das S.P."/>
            <person name="Bit A."/>
            <person name="Patnaik S."/>
            <person name="Meher P.K."/>
            <person name="Jayasankar P."/>
            <person name="Koringa P.G."/>
            <person name="Patel N.V."/>
            <person name="Hinsu A.T."/>
            <person name="Kumar R."/>
            <person name="Pandey M."/>
            <person name="Agarwal S."/>
            <person name="Srivastava S."/>
            <person name="Singh M."/>
            <person name="Iquebal M.A."/>
            <person name="Jaiswal S."/>
            <person name="Angadi U.B."/>
            <person name="Kumar N."/>
            <person name="Raza M."/>
            <person name="Shah T.M."/>
            <person name="Rai A."/>
            <person name="Jena J.K."/>
        </authorList>
    </citation>
    <scope>NUCLEOTIDE SEQUENCE [LARGE SCALE GENOMIC DNA]</scope>
    <source>
        <strain evidence="2">DASCIFA01</strain>
        <tissue evidence="2">Testis</tissue>
    </source>
</reference>